<sequence>MSGDCCHPMVPTLISLFPFMSCCRLGREPTLPPRRAGNCSSICRDFLLFIERFSCRDLVGDCWREKGRLCPLHRSVEERMGEGGGRRLVWAVTRPPPQRKKEVVEEKEEEEGGVVVDEGGRGARGLPLAESSRYLLDRLMFISRALILLFSLMKTLSFWLEPCTAPPFNNMAFPSVDEGEAWKSHWRYHSPPGLQGDLALQAPVWKRDRY</sequence>
<comment type="caution">
    <text evidence="1">The sequence shown here is derived from an EMBL/GenBank/DDBJ whole genome shotgun (WGS) entry which is preliminary data.</text>
</comment>
<dbReference type="EMBL" id="JAAKFY010000025">
    <property type="protein sequence ID" value="KAF3835068.1"/>
    <property type="molecule type" value="Genomic_DNA"/>
</dbReference>
<evidence type="ECO:0000313" key="1">
    <source>
        <dbReference type="EMBL" id="KAF3835068.1"/>
    </source>
</evidence>
<organism evidence="1 2">
    <name type="scientific">Dissostichus mawsoni</name>
    <name type="common">Antarctic cod</name>
    <dbReference type="NCBI Taxonomy" id="36200"/>
    <lineage>
        <taxon>Eukaryota</taxon>
        <taxon>Metazoa</taxon>
        <taxon>Chordata</taxon>
        <taxon>Craniata</taxon>
        <taxon>Vertebrata</taxon>
        <taxon>Euteleostomi</taxon>
        <taxon>Actinopterygii</taxon>
        <taxon>Neopterygii</taxon>
        <taxon>Teleostei</taxon>
        <taxon>Neoteleostei</taxon>
        <taxon>Acanthomorphata</taxon>
        <taxon>Eupercaria</taxon>
        <taxon>Perciformes</taxon>
        <taxon>Notothenioidei</taxon>
        <taxon>Nototheniidae</taxon>
        <taxon>Dissostichus</taxon>
    </lineage>
</organism>
<gene>
    <name evidence="1" type="ORF">F7725_027626</name>
</gene>
<name>A0A7J5XFS3_DISMA</name>
<keyword evidence="2" id="KW-1185">Reference proteome</keyword>
<proteinExistence type="predicted"/>
<protein>
    <submittedName>
        <fullName evidence="1">Uncharacterized protein</fullName>
    </submittedName>
</protein>
<evidence type="ECO:0000313" key="2">
    <source>
        <dbReference type="Proteomes" id="UP000518266"/>
    </source>
</evidence>
<dbReference type="AlphaFoldDB" id="A0A7J5XFS3"/>
<dbReference type="Proteomes" id="UP000518266">
    <property type="component" value="Unassembled WGS sequence"/>
</dbReference>
<accession>A0A7J5XFS3</accession>
<reference evidence="1 2" key="1">
    <citation type="submission" date="2020-03" db="EMBL/GenBank/DDBJ databases">
        <title>Dissostichus mawsoni Genome sequencing and assembly.</title>
        <authorList>
            <person name="Park H."/>
        </authorList>
    </citation>
    <scope>NUCLEOTIDE SEQUENCE [LARGE SCALE GENOMIC DNA]</scope>
    <source>
        <strain evidence="1">DM0001</strain>
        <tissue evidence="1">Muscle</tissue>
    </source>
</reference>